<dbReference type="GO" id="GO:0016780">
    <property type="term" value="F:phosphotransferase activity, for other substituted phosphate groups"/>
    <property type="evidence" value="ECO:0007669"/>
    <property type="project" value="TreeGrafter"/>
</dbReference>
<accession>A0A367F9F5</accession>
<comment type="similarity">
    <text evidence="2">Belongs to the bacterial sugar transferase family.</text>
</comment>
<evidence type="ECO:0000256" key="5">
    <source>
        <dbReference type="ARBA" id="ARBA00022989"/>
    </source>
</evidence>
<dbReference type="NCBIfam" id="TIGR03025">
    <property type="entry name" value="EPS_sugtrans"/>
    <property type="match status" value="1"/>
</dbReference>
<sequence length="536" mass="56180">MRRDFAFVSEVGEPAEPEPGRGATAVPAPLRSARAGSIRTGGAPAETLGTGGGHSGDLPAGDVTASGEKSGWYRPVALAADAMGSALPVALLFHHAGHPHTAAASMTVGMCWLGILAAHQRYGRRWLGETRGLLATVHDWLTLVGVLAVVRVVTGESSPPAVALAALTPAPLLTAACRSMTHRHLTAQRRQAHAVRRALVVGEGGAVDRVVEQLASRTDHPYVVIGAVQVGGAAPRSGVPEAGQLEAAPPGSGGDNGAADGAAVLAAIRLHRAETVLAVPGALLCGERLRTLTWAVQDAGLPLVIASGLADVALRRVRPSTAAGLHLLHVEPPVRRGPQLALKSVLDRVGAALGLALLAPLFALVALAVRLDSPGPALYRQTRVGHRGTPFTMWKFRSMSVGADRLRPQLAAANEVDGPLFKMRADPRVTRVGRVLRRTSLDELPQLVNVVRGEMSLVGPRPPLPEEVADYGTTALRRLAVRPGLTGPWQVSGRSDLSWDESLALDLRYADNWSLTTDLDLLARTVRAVVDGRGAY</sequence>
<keyword evidence="6 8" id="KW-0472">Membrane</keyword>
<keyword evidence="5 8" id="KW-1133">Transmembrane helix</keyword>
<evidence type="ECO:0000256" key="2">
    <source>
        <dbReference type="ARBA" id="ARBA00006464"/>
    </source>
</evidence>
<name>A0A367F9F5_9ACTN</name>
<dbReference type="Proteomes" id="UP000252914">
    <property type="component" value="Unassembled WGS sequence"/>
</dbReference>
<evidence type="ECO:0000256" key="6">
    <source>
        <dbReference type="ARBA" id="ARBA00023136"/>
    </source>
</evidence>
<keyword evidence="3 10" id="KW-0808">Transferase</keyword>
<comment type="caution">
    <text evidence="10">The sequence shown here is derived from an EMBL/GenBank/DDBJ whole genome shotgun (WGS) entry which is preliminary data.</text>
</comment>
<evidence type="ECO:0000313" key="10">
    <source>
        <dbReference type="EMBL" id="RCG26317.1"/>
    </source>
</evidence>
<protein>
    <submittedName>
        <fullName evidence="10">Sugar transferase</fullName>
    </submittedName>
</protein>
<evidence type="ECO:0000313" key="11">
    <source>
        <dbReference type="Proteomes" id="UP000252914"/>
    </source>
</evidence>
<dbReference type="PANTHER" id="PTHR30576:SF10">
    <property type="entry name" value="SLL5057 PROTEIN"/>
    <property type="match status" value="1"/>
</dbReference>
<dbReference type="PANTHER" id="PTHR30576">
    <property type="entry name" value="COLANIC BIOSYNTHESIS UDP-GLUCOSE LIPID CARRIER TRANSFERASE"/>
    <property type="match status" value="1"/>
</dbReference>
<evidence type="ECO:0000256" key="4">
    <source>
        <dbReference type="ARBA" id="ARBA00022692"/>
    </source>
</evidence>
<feature type="domain" description="Bacterial sugar transferase" evidence="9">
    <location>
        <begin position="343"/>
        <end position="530"/>
    </location>
</feature>
<evidence type="ECO:0000256" key="8">
    <source>
        <dbReference type="SAM" id="Phobius"/>
    </source>
</evidence>
<gene>
    <name evidence="10" type="ORF">DTL70_06930</name>
</gene>
<keyword evidence="4 8" id="KW-0812">Transmembrane</keyword>
<comment type="subcellular location">
    <subcellularLocation>
        <location evidence="1">Membrane</location>
        <topology evidence="1">Multi-pass membrane protein</topology>
    </subcellularLocation>
</comment>
<evidence type="ECO:0000259" key="9">
    <source>
        <dbReference type="Pfam" id="PF02397"/>
    </source>
</evidence>
<evidence type="ECO:0000256" key="1">
    <source>
        <dbReference type="ARBA" id="ARBA00004141"/>
    </source>
</evidence>
<dbReference type="EMBL" id="QOIN01000034">
    <property type="protein sequence ID" value="RCG26317.1"/>
    <property type="molecule type" value="Genomic_DNA"/>
</dbReference>
<dbReference type="InterPro" id="IPR017475">
    <property type="entry name" value="EPS_sugar_tfrase"/>
</dbReference>
<evidence type="ECO:0000256" key="7">
    <source>
        <dbReference type="SAM" id="MobiDB-lite"/>
    </source>
</evidence>
<organism evidence="10 11">
    <name type="scientific">Streptomyces diacarni</name>
    <dbReference type="NCBI Taxonomy" id="2800381"/>
    <lineage>
        <taxon>Bacteria</taxon>
        <taxon>Bacillati</taxon>
        <taxon>Actinomycetota</taxon>
        <taxon>Actinomycetes</taxon>
        <taxon>Kitasatosporales</taxon>
        <taxon>Streptomycetaceae</taxon>
        <taxon>Streptomyces</taxon>
    </lineage>
</organism>
<dbReference type="RefSeq" id="WP_114020968.1">
    <property type="nucleotide sequence ID" value="NZ_QOIN01000034.1"/>
</dbReference>
<dbReference type="Pfam" id="PF02397">
    <property type="entry name" value="Bac_transf"/>
    <property type="match status" value="1"/>
</dbReference>
<reference evidence="10 11" key="1">
    <citation type="submission" date="2018-06" db="EMBL/GenBank/DDBJ databases">
        <title>Streptomyces reniochalinae sp. nov. and Streptomyces diacarnus sp. nov. from marine sponges.</title>
        <authorList>
            <person name="Li L."/>
        </authorList>
    </citation>
    <scope>NUCLEOTIDE SEQUENCE [LARGE SCALE GENOMIC DNA]</scope>
    <source>
        <strain evidence="10 11">LHW51701</strain>
    </source>
</reference>
<feature type="transmembrane region" description="Helical" evidence="8">
    <location>
        <begin position="345"/>
        <end position="369"/>
    </location>
</feature>
<dbReference type="AlphaFoldDB" id="A0A367F9F5"/>
<dbReference type="InterPro" id="IPR003362">
    <property type="entry name" value="Bact_transf"/>
</dbReference>
<keyword evidence="11" id="KW-1185">Reference proteome</keyword>
<proteinExistence type="inferred from homology"/>
<feature type="region of interest" description="Disordered" evidence="7">
    <location>
        <begin position="1"/>
        <end position="63"/>
    </location>
</feature>
<evidence type="ECO:0000256" key="3">
    <source>
        <dbReference type="ARBA" id="ARBA00022679"/>
    </source>
</evidence>
<dbReference type="GO" id="GO:0016020">
    <property type="term" value="C:membrane"/>
    <property type="evidence" value="ECO:0007669"/>
    <property type="project" value="UniProtKB-SubCell"/>
</dbReference>